<proteinExistence type="predicted"/>
<comment type="caution">
    <text evidence="1">The sequence shown here is derived from an EMBL/GenBank/DDBJ whole genome shotgun (WGS) entry which is preliminary data.</text>
</comment>
<reference evidence="2" key="1">
    <citation type="submission" date="2016-01" db="EMBL/GenBank/DDBJ databases">
        <authorList>
            <person name="Mitreva M."/>
            <person name="Pepin K.H."/>
            <person name="Mihindukulasuriya K.A."/>
            <person name="Fulton R."/>
            <person name="Fronick C."/>
            <person name="O'Laughlin M."/>
            <person name="Miner T."/>
            <person name="Herter B."/>
            <person name="Rosa B.A."/>
            <person name="Cordes M."/>
            <person name="Tomlinson C."/>
            <person name="Wollam A."/>
            <person name="Palsikar V.B."/>
            <person name="Mardis E.R."/>
            <person name="Wilson R.K."/>
        </authorList>
    </citation>
    <scope>NUCLEOTIDE SEQUENCE [LARGE SCALE GENOMIC DNA]</scope>
    <source>
        <strain evidence="2">KA00182</strain>
    </source>
</reference>
<organism evidence="1 2">
    <name type="scientific">Megasphaera hutchinsoni</name>
    <dbReference type="NCBI Taxonomy" id="1588748"/>
    <lineage>
        <taxon>Bacteria</taxon>
        <taxon>Bacillati</taxon>
        <taxon>Bacillota</taxon>
        <taxon>Negativicutes</taxon>
        <taxon>Veillonellales</taxon>
        <taxon>Veillonellaceae</taxon>
        <taxon>Megasphaera</taxon>
    </lineage>
</organism>
<gene>
    <name evidence="1" type="ORF">HMPREF3182_00897</name>
</gene>
<evidence type="ECO:0000313" key="2">
    <source>
        <dbReference type="Proteomes" id="UP000070160"/>
    </source>
</evidence>
<sequence length="67" mass="8003">MWKWSNITLFLLFCRRLEILRKMDSAGTLWVDEEEVYRKVSGYLSATPVVRKWQNLLATRGTNLLRE</sequence>
<protein>
    <submittedName>
        <fullName evidence="1">Uncharacterized protein</fullName>
    </submittedName>
</protein>
<name>A0A134CFG7_9FIRM</name>
<accession>A0A134CFG7</accession>
<dbReference type="Proteomes" id="UP000070160">
    <property type="component" value="Unassembled WGS sequence"/>
</dbReference>
<dbReference type="EMBL" id="LSDT01000043">
    <property type="protein sequence ID" value="KXB90817.1"/>
    <property type="molecule type" value="Genomic_DNA"/>
</dbReference>
<dbReference type="STRING" id="1588748.HMPREF3182_00897"/>
<evidence type="ECO:0000313" key="1">
    <source>
        <dbReference type="EMBL" id="KXB90817.1"/>
    </source>
</evidence>
<dbReference type="AlphaFoldDB" id="A0A134CFG7"/>
<keyword evidence="2" id="KW-1185">Reference proteome</keyword>